<protein>
    <submittedName>
        <fullName evidence="1">Putative motility protein YjfB-like</fullName>
    </submittedName>
</protein>
<dbReference type="InterPro" id="IPR025906">
    <property type="entry name" value="YjfB_motility"/>
</dbReference>
<organism evidence="1 2">
    <name type="scientific">Desulfallas thermosapovorans DSM 6562</name>
    <dbReference type="NCBI Taxonomy" id="1121431"/>
    <lineage>
        <taxon>Bacteria</taxon>
        <taxon>Bacillati</taxon>
        <taxon>Bacillota</taxon>
        <taxon>Clostridia</taxon>
        <taxon>Eubacteriales</taxon>
        <taxon>Desulfallaceae</taxon>
        <taxon>Desulfallas</taxon>
    </lineage>
</organism>
<dbReference type="Proteomes" id="UP000323166">
    <property type="component" value="Unassembled WGS sequence"/>
</dbReference>
<accession>A0A5S4ZRI4</accession>
<dbReference type="RefSeq" id="WP_166511499.1">
    <property type="nucleotide sequence ID" value="NZ_VNHM01000007.1"/>
</dbReference>
<evidence type="ECO:0000313" key="1">
    <source>
        <dbReference type="EMBL" id="TYO95517.1"/>
    </source>
</evidence>
<comment type="caution">
    <text evidence="1">The sequence shown here is derived from an EMBL/GenBank/DDBJ whole genome shotgun (WGS) entry which is preliminary data.</text>
</comment>
<keyword evidence="2" id="KW-1185">Reference proteome</keyword>
<sequence length="67" mass="7260">MDIAALSIIMNQVQLKQDAGIAMLRKAMDAAEKGGSLVNQMLDKVNEGHTVTQVKLPHLGNNIDIFV</sequence>
<proteinExistence type="predicted"/>
<dbReference type="EMBL" id="VNHM01000007">
    <property type="protein sequence ID" value="TYO95517.1"/>
    <property type="molecule type" value="Genomic_DNA"/>
</dbReference>
<evidence type="ECO:0000313" key="2">
    <source>
        <dbReference type="Proteomes" id="UP000323166"/>
    </source>
</evidence>
<gene>
    <name evidence="1" type="ORF">LX24_01478</name>
</gene>
<name>A0A5S4ZRI4_9FIRM</name>
<dbReference type="AlphaFoldDB" id="A0A5S4ZRI4"/>
<reference evidence="1 2" key="1">
    <citation type="submission" date="2019-07" db="EMBL/GenBank/DDBJ databases">
        <title>Genomic Encyclopedia of Type Strains, Phase I: the one thousand microbial genomes (KMG-I) project.</title>
        <authorList>
            <person name="Kyrpides N."/>
        </authorList>
    </citation>
    <scope>NUCLEOTIDE SEQUENCE [LARGE SCALE GENOMIC DNA]</scope>
    <source>
        <strain evidence="1 2">DSM 6562</strain>
    </source>
</reference>
<dbReference type="Pfam" id="PF14070">
    <property type="entry name" value="YjfB_motility"/>
    <property type="match status" value="1"/>
</dbReference>